<keyword evidence="10" id="KW-1185">Reference proteome</keyword>
<dbReference type="GO" id="GO:0019346">
    <property type="term" value="P:transsulfuration"/>
    <property type="evidence" value="ECO:0007669"/>
    <property type="project" value="InterPro"/>
</dbReference>
<dbReference type="InterPro" id="IPR015421">
    <property type="entry name" value="PyrdxlP-dep_Trfase_major"/>
</dbReference>
<keyword evidence="4 9" id="KW-0456">Lyase</keyword>
<dbReference type="STRING" id="1082479.SAMN05216241_102134"/>
<dbReference type="InterPro" id="IPR015424">
    <property type="entry name" value="PyrdxlP-dep_Trfase"/>
</dbReference>
<dbReference type="OrthoDB" id="9790858at2"/>
<gene>
    <name evidence="9" type="ORF">SAMN05216241_102134</name>
</gene>
<dbReference type="GO" id="GO:0047804">
    <property type="term" value="F:cysteine-S-conjugate beta-lyase activity"/>
    <property type="evidence" value="ECO:0007669"/>
    <property type="project" value="InterPro"/>
</dbReference>
<dbReference type="Pfam" id="PF01053">
    <property type="entry name" value="Cys_Met_Meta_PP"/>
    <property type="match status" value="1"/>
</dbReference>
<evidence type="ECO:0000256" key="2">
    <source>
        <dbReference type="ARBA" id="ARBA00009077"/>
    </source>
</evidence>
<reference evidence="9 10" key="1">
    <citation type="submission" date="2016-10" db="EMBL/GenBank/DDBJ databases">
        <authorList>
            <person name="de Groot N.N."/>
        </authorList>
    </citation>
    <scope>NUCLEOTIDE SEQUENCE [LARGE SCALE GENOMIC DNA]</scope>
    <source>
        <strain evidence="9 10">DSM 25584</strain>
    </source>
</reference>
<dbReference type="InterPro" id="IPR015422">
    <property type="entry name" value="PyrdxlP-dep_Trfase_small"/>
</dbReference>
<dbReference type="GO" id="GO:0030170">
    <property type="term" value="F:pyridoxal phosphate binding"/>
    <property type="evidence" value="ECO:0007669"/>
    <property type="project" value="InterPro"/>
</dbReference>
<evidence type="ECO:0000256" key="3">
    <source>
        <dbReference type="ARBA" id="ARBA00022898"/>
    </source>
</evidence>
<dbReference type="PANTHER" id="PTHR43500:SF1">
    <property type="entry name" value="CYSTATHIONINE BETA-LYASE-RELATED"/>
    <property type="match status" value="1"/>
</dbReference>
<feature type="compositionally biased region" description="Basic and acidic residues" evidence="8">
    <location>
        <begin position="1"/>
        <end position="24"/>
    </location>
</feature>
<evidence type="ECO:0000256" key="1">
    <source>
        <dbReference type="ARBA" id="ARBA00001933"/>
    </source>
</evidence>
<evidence type="ECO:0000256" key="7">
    <source>
        <dbReference type="RuleBase" id="RU362118"/>
    </source>
</evidence>
<name>A0A1G7NE66_9PROT</name>
<evidence type="ECO:0000256" key="5">
    <source>
        <dbReference type="ARBA" id="ARBA00047517"/>
    </source>
</evidence>
<comment type="catalytic activity">
    <reaction evidence="5">
        <text>L,L-cystathionine + H2O = L-homocysteine + pyruvate + NH4(+)</text>
        <dbReference type="Rhea" id="RHEA:13965"/>
        <dbReference type="ChEBI" id="CHEBI:15361"/>
        <dbReference type="ChEBI" id="CHEBI:15377"/>
        <dbReference type="ChEBI" id="CHEBI:28938"/>
        <dbReference type="ChEBI" id="CHEBI:58161"/>
        <dbReference type="ChEBI" id="CHEBI:58199"/>
    </reaction>
</comment>
<dbReference type="Proteomes" id="UP000199415">
    <property type="component" value="Unassembled WGS sequence"/>
</dbReference>
<dbReference type="GO" id="GO:0019450">
    <property type="term" value="P:L-cysteine catabolic process to pyruvate"/>
    <property type="evidence" value="ECO:0007669"/>
    <property type="project" value="TreeGrafter"/>
</dbReference>
<dbReference type="InterPro" id="IPR006233">
    <property type="entry name" value="Cys_b_lyase_bac"/>
</dbReference>
<evidence type="ECO:0000313" key="10">
    <source>
        <dbReference type="Proteomes" id="UP000199415"/>
    </source>
</evidence>
<dbReference type="AlphaFoldDB" id="A0A1G7NE66"/>
<feature type="region of interest" description="Disordered" evidence="8">
    <location>
        <begin position="1"/>
        <end position="27"/>
    </location>
</feature>
<feature type="modified residue" description="N6-(pyridoxal phosphate)lysine" evidence="6">
    <location>
        <position position="215"/>
    </location>
</feature>
<organism evidence="9 10">
    <name type="scientific">Limimonas halophila</name>
    <dbReference type="NCBI Taxonomy" id="1082479"/>
    <lineage>
        <taxon>Bacteria</taxon>
        <taxon>Pseudomonadati</taxon>
        <taxon>Pseudomonadota</taxon>
        <taxon>Alphaproteobacteria</taxon>
        <taxon>Rhodospirillales</taxon>
        <taxon>Rhodovibrionaceae</taxon>
        <taxon>Limimonas</taxon>
    </lineage>
</organism>
<dbReference type="EMBL" id="FNCE01000002">
    <property type="protein sequence ID" value="SDF72323.1"/>
    <property type="molecule type" value="Genomic_DNA"/>
</dbReference>
<dbReference type="InterPro" id="IPR000277">
    <property type="entry name" value="Cys/Met-Metab_PyrdxlP-dep_enz"/>
</dbReference>
<protein>
    <submittedName>
        <fullName evidence="9">Cystathionine beta-lyase</fullName>
    </submittedName>
</protein>
<dbReference type="FunFam" id="3.40.640.10:FF:000046">
    <property type="entry name" value="Cystathionine gamma-lyase"/>
    <property type="match status" value="1"/>
</dbReference>
<evidence type="ECO:0000313" key="9">
    <source>
        <dbReference type="EMBL" id="SDF72323.1"/>
    </source>
</evidence>
<dbReference type="Gene3D" id="3.40.640.10">
    <property type="entry name" value="Type I PLP-dependent aspartate aminotransferase-like (Major domain)"/>
    <property type="match status" value="1"/>
</dbReference>
<dbReference type="RefSeq" id="WP_090018779.1">
    <property type="nucleotide sequence ID" value="NZ_FNCE01000002.1"/>
</dbReference>
<proteinExistence type="inferred from homology"/>
<comment type="similarity">
    <text evidence="2 7">Belongs to the trans-sulfuration enzymes family.</text>
</comment>
<evidence type="ECO:0000256" key="8">
    <source>
        <dbReference type="SAM" id="MobiDB-lite"/>
    </source>
</evidence>
<dbReference type="Gene3D" id="3.90.1150.10">
    <property type="entry name" value="Aspartate Aminotransferase, domain 1"/>
    <property type="match status" value="1"/>
</dbReference>
<keyword evidence="3 6" id="KW-0663">Pyridoxal phosphate</keyword>
<evidence type="ECO:0000256" key="6">
    <source>
        <dbReference type="PIRSR" id="PIRSR001434-2"/>
    </source>
</evidence>
<accession>A0A1G7NE66</accession>
<dbReference type="PIRSF" id="PIRSF001434">
    <property type="entry name" value="CGS"/>
    <property type="match status" value="1"/>
</dbReference>
<dbReference type="PANTHER" id="PTHR43500">
    <property type="entry name" value="CYSTATHIONINE BETA-LYASE-RELATED"/>
    <property type="match status" value="1"/>
</dbReference>
<comment type="cofactor">
    <cofactor evidence="1 7">
        <name>pyridoxal 5'-phosphate</name>
        <dbReference type="ChEBI" id="CHEBI:597326"/>
    </cofactor>
</comment>
<sequence>MTTSSDSRRGTDTKLGHLGREPQRFDGAVNPPVYHVSTVLAPDLDTYEAGGRRRYEHGEMVYGRYGTPTHHALESALSELEGAADTVILPSGLAAITCALFAVVRTGDHVLVTDSAYGPTRGFCTGLLQRMGVSTTFYDPTIDPEGLAALIRPETKAMVLEAPGSMTFEVQDVPALAQRAKAAGLCVLMDNTWATPLFFQPIAHGVDLSIQAATKYIVGHADAMLGAVSASDAWARTLRSTMYELGMSAGPDDVYLGMRGLRTLGVRLRQHWRNALTVAEWLRDRPEVAQVLYPALPDAPGHEVWKRDFAGASGLFGVVLAEPYSRDAIAAMLDGMSLFGIGSSWGGYESLMIACYPEKARTATTWDAPGPLLRLHIGLEDPADLIADLEAGFARLTAGG</sequence>
<dbReference type="SUPFAM" id="SSF53383">
    <property type="entry name" value="PLP-dependent transferases"/>
    <property type="match status" value="1"/>
</dbReference>
<dbReference type="NCBIfam" id="TIGR01324">
    <property type="entry name" value="cysta_beta_ly_B"/>
    <property type="match status" value="1"/>
</dbReference>
<evidence type="ECO:0000256" key="4">
    <source>
        <dbReference type="ARBA" id="ARBA00023239"/>
    </source>
</evidence>